<dbReference type="PROSITE" id="PS50112">
    <property type="entry name" value="PAS"/>
    <property type="match status" value="1"/>
</dbReference>
<dbReference type="SUPFAM" id="SSF55785">
    <property type="entry name" value="PYP-like sensor domain (PAS domain)"/>
    <property type="match status" value="1"/>
</dbReference>
<dbReference type="InterPro" id="IPR013767">
    <property type="entry name" value="PAS_fold"/>
</dbReference>
<feature type="transmembrane region" description="Helical" evidence="7">
    <location>
        <begin position="150"/>
        <end position="171"/>
    </location>
</feature>
<dbReference type="RefSeq" id="WP_223792239.1">
    <property type="nucleotide sequence ID" value="NZ_JAIOUQ010000014.1"/>
</dbReference>
<feature type="transmembrane region" description="Helical" evidence="7">
    <location>
        <begin position="217"/>
        <end position="238"/>
    </location>
</feature>
<keyword evidence="6" id="KW-0902">Two-component regulatory system</keyword>
<sequence>MKIEDEIPDPQLKMTLKLSFRNALVIGISFLVILFLVLKLLTKQPEISDIFSYSMMIILYVGVAISLYLASNASQIYGKRTETAWAILSLAVVTSIIASIIAGILVVYFNQSPSNSLADIFYLLFFPLFFIGIIIFPSSSSTTRQRFKRFFDILIIMFSVSLVLWIFLITPALNNFHGNFNSLIIKLTYVLGGFLLLLSLIDLIFNRIKADRYAPLLILALGILVLIITESVYVYQIVHGTYVEGSSADLGWILGYLIVGLAGISQYNHQKLNMDNFIDKYLSWHKNYSITPYLALAGVTAAYISLIWAYNTFNSNLIFLEFGVGILIFLVVLRQIISVSENKKLYWKAQEEIALRKEISKSLKESESAYRTIFENTGTATAIIDENNIITLANSEFEKLSGCSKQEIEGIKPWTDFVVKEDLDKMMDYNNLRFTEKEPHPMNYEFRLKDRSSNIKNIYVVAVIIPGSNDSLISLLDVTESKNAEAEIKKSLEEKEILLKEIHHRVKNNLTVISSLLNLQSRYIKDKEDLVMFKESQSRAKSMALIHQRLYDSSDLKRIDFGDYIKTLANDMFHTYVPNFNMVKLNINVEDVMLDVNTAIPLGLILNELLSNSMKYAFPTELSNNFTNGNIDVNLYKSEKGYTLSVVDDGIGFPEDIDLENTDSLGLQLIYSLTNQIDGTIHLARTNGTSFKIEFKEPEFQK</sequence>
<evidence type="ECO:0000256" key="6">
    <source>
        <dbReference type="ARBA" id="ARBA00023012"/>
    </source>
</evidence>
<dbReference type="InterPro" id="IPR005467">
    <property type="entry name" value="His_kinase_dom"/>
</dbReference>
<keyword evidence="2" id="KW-0808">Transferase</keyword>
<reference evidence="11" key="1">
    <citation type="journal article" date="2022" name="Microbiol. Resour. Announc.">
        <title>Draft Genome Sequence of a Methanogenic Archaeon from West Spitsbergen Permafrost.</title>
        <authorList>
            <person name="Trubitsyn V."/>
            <person name="Rivkina E."/>
            <person name="Shcherbakova V."/>
        </authorList>
    </citation>
    <scope>NUCLEOTIDE SEQUENCE [LARGE SCALE GENOMIC DNA]</scope>
    <source>
        <strain evidence="11">VT</strain>
    </source>
</reference>
<protein>
    <submittedName>
        <fullName evidence="10">PAS domain S-box protein</fullName>
    </submittedName>
</protein>
<dbReference type="PROSITE" id="PS50109">
    <property type="entry name" value="HIS_KIN"/>
    <property type="match status" value="1"/>
</dbReference>
<feature type="transmembrane region" description="Helical" evidence="7">
    <location>
        <begin position="83"/>
        <end position="108"/>
    </location>
</feature>
<accession>A0A8T5V0Y9</accession>
<dbReference type="PANTHER" id="PTHR43065">
    <property type="entry name" value="SENSOR HISTIDINE KINASE"/>
    <property type="match status" value="1"/>
</dbReference>
<keyword evidence="1" id="KW-0597">Phosphoprotein</keyword>
<keyword evidence="4" id="KW-0418">Kinase</keyword>
<proteinExistence type="predicted"/>
<dbReference type="PANTHER" id="PTHR43065:SF23">
    <property type="entry name" value="SENSOR HISTIDINE KINASE PDTAS"/>
    <property type="match status" value="1"/>
</dbReference>
<keyword evidence="11" id="KW-1185">Reference proteome</keyword>
<dbReference type="EMBL" id="JAIOUQ010000014">
    <property type="protein sequence ID" value="MBZ2166693.1"/>
    <property type="molecule type" value="Genomic_DNA"/>
</dbReference>
<evidence type="ECO:0000256" key="5">
    <source>
        <dbReference type="ARBA" id="ARBA00022840"/>
    </source>
</evidence>
<dbReference type="GO" id="GO:0000160">
    <property type="term" value="P:phosphorelay signal transduction system"/>
    <property type="evidence" value="ECO:0007669"/>
    <property type="project" value="UniProtKB-KW"/>
</dbReference>
<feature type="transmembrane region" description="Helical" evidence="7">
    <location>
        <begin position="50"/>
        <end position="71"/>
    </location>
</feature>
<gene>
    <name evidence="10" type="ORF">K8N75_11660</name>
</gene>
<dbReference type="SUPFAM" id="SSF55874">
    <property type="entry name" value="ATPase domain of HSP90 chaperone/DNA topoisomerase II/histidine kinase"/>
    <property type="match status" value="1"/>
</dbReference>
<dbReference type="Gene3D" id="3.30.450.20">
    <property type="entry name" value="PAS domain"/>
    <property type="match status" value="1"/>
</dbReference>
<feature type="transmembrane region" description="Helical" evidence="7">
    <location>
        <begin position="183"/>
        <end position="205"/>
    </location>
</feature>
<feature type="transmembrane region" description="Helical" evidence="7">
    <location>
        <begin position="290"/>
        <end position="311"/>
    </location>
</feature>
<dbReference type="GO" id="GO:0006355">
    <property type="term" value="P:regulation of DNA-templated transcription"/>
    <property type="evidence" value="ECO:0007669"/>
    <property type="project" value="InterPro"/>
</dbReference>
<dbReference type="Pfam" id="PF00989">
    <property type="entry name" value="PAS"/>
    <property type="match status" value="1"/>
</dbReference>
<dbReference type="InterPro" id="IPR011495">
    <property type="entry name" value="Sig_transdc_His_kin_sub2_dim/P"/>
</dbReference>
<dbReference type="InterPro" id="IPR035965">
    <property type="entry name" value="PAS-like_dom_sf"/>
</dbReference>
<dbReference type="AlphaFoldDB" id="A0A8T5V0Y9"/>
<evidence type="ECO:0000256" key="2">
    <source>
        <dbReference type="ARBA" id="ARBA00022679"/>
    </source>
</evidence>
<dbReference type="Proteomes" id="UP000825933">
    <property type="component" value="Unassembled WGS sequence"/>
</dbReference>
<evidence type="ECO:0000313" key="11">
    <source>
        <dbReference type="Proteomes" id="UP000825933"/>
    </source>
</evidence>
<name>A0A8T5V0Y9_9EURY</name>
<evidence type="ECO:0000259" key="9">
    <source>
        <dbReference type="PROSITE" id="PS50112"/>
    </source>
</evidence>
<evidence type="ECO:0000256" key="1">
    <source>
        <dbReference type="ARBA" id="ARBA00022553"/>
    </source>
</evidence>
<dbReference type="SMART" id="SM00091">
    <property type="entry name" value="PAS"/>
    <property type="match status" value="1"/>
</dbReference>
<dbReference type="SMART" id="SM00387">
    <property type="entry name" value="HATPase_c"/>
    <property type="match status" value="1"/>
</dbReference>
<evidence type="ECO:0000256" key="3">
    <source>
        <dbReference type="ARBA" id="ARBA00022741"/>
    </source>
</evidence>
<evidence type="ECO:0000313" key="10">
    <source>
        <dbReference type="EMBL" id="MBZ2166693.1"/>
    </source>
</evidence>
<keyword evidence="5" id="KW-0067">ATP-binding</keyword>
<feature type="domain" description="PAS" evidence="9">
    <location>
        <begin position="366"/>
        <end position="428"/>
    </location>
</feature>
<dbReference type="InterPro" id="IPR036890">
    <property type="entry name" value="HATPase_C_sf"/>
</dbReference>
<evidence type="ECO:0000259" key="8">
    <source>
        <dbReference type="PROSITE" id="PS50109"/>
    </source>
</evidence>
<keyword evidence="7" id="KW-0472">Membrane</keyword>
<evidence type="ECO:0000256" key="7">
    <source>
        <dbReference type="SAM" id="Phobius"/>
    </source>
</evidence>
<feature type="domain" description="Histidine kinase" evidence="8">
    <location>
        <begin position="501"/>
        <end position="699"/>
    </location>
</feature>
<comment type="caution">
    <text evidence="10">The sequence shown here is derived from an EMBL/GenBank/DDBJ whole genome shotgun (WGS) entry which is preliminary data.</text>
</comment>
<feature type="transmembrane region" description="Helical" evidence="7">
    <location>
        <begin position="317"/>
        <end position="337"/>
    </location>
</feature>
<keyword evidence="7" id="KW-1133">Transmembrane helix</keyword>
<keyword evidence="3" id="KW-0547">Nucleotide-binding</keyword>
<organism evidence="10 11">
    <name type="scientific">Methanobacterium spitsbergense</name>
    <dbReference type="NCBI Taxonomy" id="2874285"/>
    <lineage>
        <taxon>Archaea</taxon>
        <taxon>Methanobacteriati</taxon>
        <taxon>Methanobacteriota</taxon>
        <taxon>Methanomada group</taxon>
        <taxon>Methanobacteria</taxon>
        <taxon>Methanobacteriales</taxon>
        <taxon>Methanobacteriaceae</taxon>
        <taxon>Methanobacterium</taxon>
    </lineage>
</organism>
<dbReference type="CDD" id="cd00130">
    <property type="entry name" value="PAS"/>
    <property type="match status" value="1"/>
</dbReference>
<dbReference type="Pfam" id="PF02518">
    <property type="entry name" value="HATPase_c"/>
    <property type="match status" value="1"/>
</dbReference>
<feature type="transmembrane region" description="Helical" evidence="7">
    <location>
        <begin position="250"/>
        <end position="269"/>
    </location>
</feature>
<dbReference type="Gene3D" id="3.30.565.10">
    <property type="entry name" value="Histidine kinase-like ATPase, C-terminal domain"/>
    <property type="match status" value="1"/>
</dbReference>
<dbReference type="GO" id="GO:0005524">
    <property type="term" value="F:ATP binding"/>
    <property type="evidence" value="ECO:0007669"/>
    <property type="project" value="UniProtKB-KW"/>
</dbReference>
<dbReference type="InterPro" id="IPR003594">
    <property type="entry name" value="HATPase_dom"/>
</dbReference>
<feature type="transmembrane region" description="Helical" evidence="7">
    <location>
        <begin position="20"/>
        <end position="38"/>
    </location>
</feature>
<feature type="transmembrane region" description="Helical" evidence="7">
    <location>
        <begin position="120"/>
        <end position="138"/>
    </location>
</feature>
<evidence type="ECO:0000256" key="4">
    <source>
        <dbReference type="ARBA" id="ARBA00022777"/>
    </source>
</evidence>
<dbReference type="GO" id="GO:0016301">
    <property type="term" value="F:kinase activity"/>
    <property type="evidence" value="ECO:0007669"/>
    <property type="project" value="UniProtKB-KW"/>
</dbReference>
<dbReference type="InterPro" id="IPR000014">
    <property type="entry name" value="PAS"/>
</dbReference>
<dbReference type="Pfam" id="PF07568">
    <property type="entry name" value="HisKA_2"/>
    <property type="match status" value="1"/>
</dbReference>
<dbReference type="NCBIfam" id="TIGR00229">
    <property type="entry name" value="sensory_box"/>
    <property type="match status" value="1"/>
</dbReference>
<keyword evidence="7" id="KW-0812">Transmembrane</keyword>